<dbReference type="InterPro" id="IPR010388">
    <property type="entry name" value="Anaerobic_Co-chelatase"/>
</dbReference>
<dbReference type="AlphaFoldDB" id="A0A0R1FBL4"/>
<dbReference type="RefSeq" id="WP_010010178.1">
    <property type="nucleotide sequence ID" value="NZ_AZCN01000004.1"/>
</dbReference>
<feature type="binding site" evidence="2">
    <location>
        <position position="174"/>
    </location>
    <ligand>
        <name>Co(2+)</name>
        <dbReference type="ChEBI" id="CHEBI:48828"/>
    </ligand>
</feature>
<evidence type="ECO:0000313" key="3">
    <source>
        <dbReference type="EMBL" id="KRK19030.1"/>
    </source>
</evidence>
<name>A0A0R1FBL4_9LACO</name>
<dbReference type="EMBL" id="AZCN01000004">
    <property type="protein sequence ID" value="KRK19030.1"/>
    <property type="molecule type" value="Genomic_DNA"/>
</dbReference>
<feature type="binding site" evidence="2">
    <location>
        <position position="146"/>
    </location>
    <ligand>
        <name>Co(2+)</name>
        <dbReference type="ChEBI" id="CHEBI:48828"/>
    </ligand>
</feature>
<sequence length="262" mass="29310">MTKTAILVVSFGTTFPETRQKTIAATETAIQQAYPDATVFRAFTSNVVIKRIREKEQIKIDTPSQALHKIQQAGFTRVLVQSLHIIPGIEYQRLLSQLAGYRDQFAELIVGQPLLSDYSDYQWLVAQLPKLTPNLAADEGVLFMGHGTADNQFTAYACLDHMLMGTRHYVGAVESYPDLTLELKRMQQDGIKKVHLWPLMLVAGNHATNDMSSTEPASWRSQLEAQGFKTESHLVGLGELPAVQQRFTQHLQQALDKSNEGK</sequence>
<dbReference type="CDD" id="cd03413">
    <property type="entry name" value="CbiK_C"/>
    <property type="match status" value="1"/>
</dbReference>
<dbReference type="PATRIC" id="fig|913848.6.peg.1513"/>
<dbReference type="GO" id="GO:0019251">
    <property type="term" value="P:anaerobic cobalamin biosynthetic process"/>
    <property type="evidence" value="ECO:0007669"/>
    <property type="project" value="InterPro"/>
</dbReference>
<dbReference type="CDD" id="cd03412">
    <property type="entry name" value="CbiK_N"/>
    <property type="match status" value="1"/>
</dbReference>
<dbReference type="GO" id="GO:0016852">
    <property type="term" value="F:sirohydrochlorin cobaltochelatase activity"/>
    <property type="evidence" value="ECO:0007669"/>
    <property type="project" value="InterPro"/>
</dbReference>
<accession>A0A0R1FBL4</accession>
<keyword evidence="2" id="KW-0479">Metal-binding</keyword>
<dbReference type="GeneID" id="65916487"/>
<organism evidence="3 4">
    <name type="scientific">Loigolactobacillus coryniformis subsp. coryniformis KCTC 3167 = DSM 20001</name>
    <dbReference type="NCBI Taxonomy" id="913848"/>
    <lineage>
        <taxon>Bacteria</taxon>
        <taxon>Bacillati</taxon>
        <taxon>Bacillota</taxon>
        <taxon>Bacilli</taxon>
        <taxon>Lactobacillales</taxon>
        <taxon>Lactobacillaceae</taxon>
        <taxon>Loigolactobacillus</taxon>
    </lineage>
</organism>
<dbReference type="Gene3D" id="3.40.50.1400">
    <property type="match status" value="2"/>
</dbReference>
<dbReference type="PIRSF" id="PIRSF033579">
    <property type="entry name" value="Anaer_Co_chel"/>
    <property type="match status" value="1"/>
</dbReference>
<dbReference type="SUPFAM" id="SSF53800">
    <property type="entry name" value="Chelatase"/>
    <property type="match status" value="1"/>
</dbReference>
<feature type="active site" description="Proton acceptor" evidence="1">
    <location>
        <position position="146"/>
    </location>
</feature>
<dbReference type="Pfam" id="PF06180">
    <property type="entry name" value="CbiK"/>
    <property type="match status" value="1"/>
</dbReference>
<keyword evidence="2" id="KW-0170">Cobalt</keyword>
<feature type="binding site" evidence="2">
    <location>
        <position position="206"/>
    </location>
    <ligand>
        <name>Co(2+)</name>
        <dbReference type="ChEBI" id="CHEBI:48828"/>
    </ligand>
</feature>
<evidence type="ECO:0000256" key="2">
    <source>
        <dbReference type="PIRSR" id="PIRSR033579-3"/>
    </source>
</evidence>
<protein>
    <submittedName>
        <fullName evidence="3">Cobalamin biosynthesis protein CbiK, Co2+ chelatase</fullName>
    </submittedName>
</protein>
<proteinExistence type="predicted"/>
<dbReference type="GO" id="GO:0046872">
    <property type="term" value="F:metal ion binding"/>
    <property type="evidence" value="ECO:0007669"/>
    <property type="project" value="UniProtKB-KW"/>
</dbReference>
<dbReference type="eggNOG" id="COG4822">
    <property type="taxonomic scope" value="Bacteria"/>
</dbReference>
<reference evidence="3 4" key="1">
    <citation type="journal article" date="2015" name="Genome Announc.">
        <title>Expanding the biotechnology potential of lactobacilli through comparative genomics of 213 strains and associated genera.</title>
        <authorList>
            <person name="Sun Z."/>
            <person name="Harris H.M."/>
            <person name="McCann A."/>
            <person name="Guo C."/>
            <person name="Argimon S."/>
            <person name="Zhang W."/>
            <person name="Yang X."/>
            <person name="Jeffery I.B."/>
            <person name="Cooney J.C."/>
            <person name="Kagawa T.F."/>
            <person name="Liu W."/>
            <person name="Song Y."/>
            <person name="Salvetti E."/>
            <person name="Wrobel A."/>
            <person name="Rasinkangas P."/>
            <person name="Parkhill J."/>
            <person name="Rea M.C."/>
            <person name="O'Sullivan O."/>
            <person name="Ritari J."/>
            <person name="Douillard F.P."/>
            <person name="Paul Ross R."/>
            <person name="Yang R."/>
            <person name="Briner A.E."/>
            <person name="Felis G.E."/>
            <person name="de Vos W.M."/>
            <person name="Barrangou R."/>
            <person name="Klaenhammer T.R."/>
            <person name="Caufield P.W."/>
            <person name="Cui Y."/>
            <person name="Zhang H."/>
            <person name="O'Toole P.W."/>
        </authorList>
    </citation>
    <scope>NUCLEOTIDE SEQUENCE [LARGE SCALE GENOMIC DNA]</scope>
    <source>
        <strain evidence="3 4">DSM 20001</strain>
    </source>
</reference>
<comment type="caution">
    <text evidence="3">The sequence shown here is derived from an EMBL/GenBank/DDBJ whole genome shotgun (WGS) entry which is preliminary data.</text>
</comment>
<gene>
    <name evidence="3" type="ORF">FD22_GL001474</name>
</gene>
<evidence type="ECO:0000313" key="4">
    <source>
        <dbReference type="Proteomes" id="UP000051181"/>
    </source>
</evidence>
<dbReference type="Proteomes" id="UP000051181">
    <property type="component" value="Unassembled WGS sequence"/>
</dbReference>
<evidence type="ECO:0000256" key="1">
    <source>
        <dbReference type="PIRSR" id="PIRSR033579-1"/>
    </source>
</evidence>